<dbReference type="Proteomes" id="UP001139354">
    <property type="component" value="Unassembled WGS sequence"/>
</dbReference>
<reference evidence="2" key="1">
    <citation type="submission" date="2021-04" db="EMBL/GenBank/DDBJ databases">
        <title>Microbacterium tenobrionis sp. nov. and Microbacterium allomyrinae sp. nov., isolated from larvae of Tenobrio molitor and Allomyrina dichotoma, respectively.</title>
        <authorList>
            <person name="Lee S.D."/>
        </authorList>
    </citation>
    <scope>NUCLEOTIDE SEQUENCE</scope>
    <source>
        <strain evidence="2">BWT-G7</strain>
    </source>
</reference>
<protein>
    <submittedName>
        <fullName evidence="2">Helix-turn-helix domain-containing protein</fullName>
    </submittedName>
</protein>
<feature type="region of interest" description="Disordered" evidence="1">
    <location>
        <begin position="112"/>
        <end position="180"/>
    </location>
</feature>
<evidence type="ECO:0000313" key="3">
    <source>
        <dbReference type="Proteomes" id="UP001139354"/>
    </source>
</evidence>
<dbReference type="Pfam" id="PF13730">
    <property type="entry name" value="HTH_36"/>
    <property type="match status" value="1"/>
</dbReference>
<dbReference type="RefSeq" id="WP_229385897.1">
    <property type="nucleotide sequence ID" value="NZ_JAGTTN010000008.1"/>
</dbReference>
<dbReference type="AlphaFoldDB" id="A0A9X1LYE3"/>
<sequence length="226" mass="24912">MSVESLAIVLHHSRAKGTAKLVLLGIANHDGDGGSWPTVATLAKYGNCSVSQVQRSVIELERLSEIRRYVQAGGDHRYAEHQRPNRYSLLLRCPSDCDRSSQHRTRNEAQRILDLEPEQLAGLADPDPVAPTRPPVDNYGSHPRGPVAPTRPAPVAPMRPKPPLEPVTHLSERSPSNRARATNAVWANERCPGNWQHATHQLGRHGKCAHCHETPVYADNRTGEIA</sequence>
<keyword evidence="3" id="KW-1185">Reference proteome</keyword>
<gene>
    <name evidence="2" type="ORF">KEC57_17030</name>
</gene>
<evidence type="ECO:0000313" key="2">
    <source>
        <dbReference type="EMBL" id="MCC2033893.1"/>
    </source>
</evidence>
<comment type="caution">
    <text evidence="2">The sequence shown here is derived from an EMBL/GenBank/DDBJ whole genome shotgun (WGS) entry which is preliminary data.</text>
</comment>
<proteinExistence type="predicted"/>
<feature type="compositionally biased region" description="Pro residues" evidence="1">
    <location>
        <begin position="149"/>
        <end position="165"/>
    </location>
</feature>
<evidence type="ECO:0000256" key="1">
    <source>
        <dbReference type="SAM" id="MobiDB-lite"/>
    </source>
</evidence>
<accession>A0A9X1LYE3</accession>
<dbReference type="EMBL" id="JAGTTN010000008">
    <property type="protein sequence ID" value="MCC2033893.1"/>
    <property type="molecule type" value="Genomic_DNA"/>
</dbReference>
<name>A0A9X1LYE3_9MICO</name>
<organism evidence="2 3">
    <name type="scientific">Microbacterium allomyrinae</name>
    <dbReference type="NCBI Taxonomy" id="2830666"/>
    <lineage>
        <taxon>Bacteria</taxon>
        <taxon>Bacillati</taxon>
        <taxon>Actinomycetota</taxon>
        <taxon>Actinomycetes</taxon>
        <taxon>Micrococcales</taxon>
        <taxon>Microbacteriaceae</taxon>
        <taxon>Microbacterium</taxon>
    </lineage>
</organism>